<dbReference type="CDD" id="cd01066">
    <property type="entry name" value="APP_MetAP"/>
    <property type="match status" value="1"/>
</dbReference>
<reference evidence="2 3" key="1">
    <citation type="submission" date="2018-12" db="EMBL/GenBank/DDBJ databases">
        <authorList>
            <person name="Li S."/>
            <person name="Yang R."/>
            <person name="Chen G."/>
            <person name="Zou L."/>
            <person name="Zhang C."/>
            <person name="Chen Y."/>
            <person name="Liu Z."/>
            <person name="Li Y."/>
            <person name="Yan Y."/>
            <person name="Huang M."/>
            <person name="Chen T."/>
        </authorList>
    </citation>
    <scope>NUCLEOTIDE SEQUENCE [LARGE SCALE GENOMIC DNA]</scope>
    <source>
        <strain evidence="2 3">1257</strain>
    </source>
</reference>
<dbReference type="Gene3D" id="3.90.230.10">
    <property type="entry name" value="Creatinase/methionine aminopeptidase superfamily"/>
    <property type="match status" value="1"/>
</dbReference>
<sequence length="221" mass="24480">MTATNTAKEAVGAPYQLDLMKHAQRMTWQAVERIAQGIRPGMRESEARALGQQVLEALGMQRIWHPTHIRFGANTLKTFKQRSEGDPVLGADDIYFIDMGVVWEGHEGDAGTTFVTGNDPQKIACAAAVKTLFDEVQAHWRSQGVTGIELYDFAAKRAREMGWKLNLEIKGHRVSDFPHAIYRAGDLGAFDGQPGAGLWILEVQIAHPELPYGAFHEDLLA</sequence>
<dbReference type="EMBL" id="CP034338">
    <property type="protein sequence ID" value="AZL69514.1"/>
    <property type="molecule type" value="Genomic_DNA"/>
</dbReference>
<keyword evidence="2" id="KW-0031">Aminopeptidase</keyword>
<gene>
    <name evidence="2" type="ORF">EJA05_18130</name>
</gene>
<dbReference type="PANTHER" id="PTHR46112:SF8">
    <property type="entry name" value="CYTOPLASMIC PEPTIDASE PEPQ-RELATED"/>
    <property type="match status" value="1"/>
</dbReference>
<organism evidence="2 3">
    <name type="scientific">Pseudomonas entomophila</name>
    <dbReference type="NCBI Taxonomy" id="312306"/>
    <lineage>
        <taxon>Bacteria</taxon>
        <taxon>Pseudomonadati</taxon>
        <taxon>Pseudomonadota</taxon>
        <taxon>Gammaproteobacteria</taxon>
        <taxon>Pseudomonadales</taxon>
        <taxon>Pseudomonadaceae</taxon>
        <taxon>Pseudomonas</taxon>
    </lineage>
</organism>
<dbReference type="PANTHER" id="PTHR46112">
    <property type="entry name" value="AMINOPEPTIDASE"/>
    <property type="match status" value="1"/>
</dbReference>
<dbReference type="Pfam" id="PF00557">
    <property type="entry name" value="Peptidase_M24"/>
    <property type="match status" value="1"/>
</dbReference>
<dbReference type="InterPro" id="IPR000994">
    <property type="entry name" value="Pept_M24"/>
</dbReference>
<proteinExistence type="predicted"/>
<name>A0A3Q8U1U9_9PSED</name>
<protein>
    <submittedName>
        <fullName evidence="2">Aminopeptidase P family protein</fullName>
    </submittedName>
</protein>
<dbReference type="InterPro" id="IPR036005">
    <property type="entry name" value="Creatinase/aminopeptidase-like"/>
</dbReference>
<keyword evidence="2" id="KW-0645">Protease</keyword>
<dbReference type="AlphaFoldDB" id="A0A3Q8U1U9"/>
<dbReference type="Proteomes" id="UP000268230">
    <property type="component" value="Chromosome"/>
</dbReference>
<dbReference type="KEGG" id="pory:EJA05_18130"/>
<keyword evidence="2" id="KW-0378">Hydrolase</keyword>
<dbReference type="InterPro" id="IPR050659">
    <property type="entry name" value="Peptidase_M24B"/>
</dbReference>
<dbReference type="GO" id="GO:0004177">
    <property type="term" value="F:aminopeptidase activity"/>
    <property type="evidence" value="ECO:0007669"/>
    <property type="project" value="UniProtKB-KW"/>
</dbReference>
<evidence type="ECO:0000313" key="2">
    <source>
        <dbReference type="EMBL" id="AZL69514.1"/>
    </source>
</evidence>
<feature type="domain" description="Peptidase M24" evidence="1">
    <location>
        <begin position="19"/>
        <end position="174"/>
    </location>
</feature>
<evidence type="ECO:0000259" key="1">
    <source>
        <dbReference type="Pfam" id="PF00557"/>
    </source>
</evidence>
<evidence type="ECO:0000313" key="3">
    <source>
        <dbReference type="Proteomes" id="UP000268230"/>
    </source>
</evidence>
<dbReference type="SUPFAM" id="SSF55920">
    <property type="entry name" value="Creatinase/aminopeptidase"/>
    <property type="match status" value="1"/>
</dbReference>
<dbReference type="OrthoDB" id="570664at2"/>
<accession>A0A3Q8U1U9</accession>